<accession>A0ABV9P4P4</accession>
<evidence type="ECO:0000313" key="3">
    <source>
        <dbReference type="Proteomes" id="UP001595885"/>
    </source>
</evidence>
<gene>
    <name evidence="2" type="ORF">ACFO3U_11330</name>
</gene>
<dbReference type="EMBL" id="JBHSGW010000026">
    <property type="protein sequence ID" value="MFC4740583.1"/>
    <property type="molecule type" value="Genomic_DNA"/>
</dbReference>
<protein>
    <recommendedName>
        <fullName evidence="4">DUF4412 domain-containing protein</fullName>
    </recommendedName>
</protein>
<feature type="signal peptide" evidence="1">
    <location>
        <begin position="1"/>
        <end position="21"/>
    </location>
</feature>
<evidence type="ECO:0000256" key="1">
    <source>
        <dbReference type="SAM" id="SignalP"/>
    </source>
</evidence>
<organism evidence="2 3">
    <name type="scientific">Flavobacterium ponti</name>
    <dbReference type="NCBI Taxonomy" id="665133"/>
    <lineage>
        <taxon>Bacteria</taxon>
        <taxon>Pseudomonadati</taxon>
        <taxon>Bacteroidota</taxon>
        <taxon>Flavobacteriia</taxon>
        <taxon>Flavobacteriales</taxon>
        <taxon>Flavobacteriaceae</taxon>
        <taxon>Flavobacterium</taxon>
    </lineage>
</organism>
<feature type="chain" id="PRO_5045849519" description="DUF4412 domain-containing protein" evidence="1">
    <location>
        <begin position="22"/>
        <end position="216"/>
    </location>
</feature>
<evidence type="ECO:0008006" key="4">
    <source>
        <dbReference type="Google" id="ProtNLM"/>
    </source>
</evidence>
<proteinExistence type="predicted"/>
<dbReference type="RefSeq" id="WP_379742252.1">
    <property type="nucleotide sequence ID" value="NZ_JBHSGW010000026.1"/>
</dbReference>
<reference evidence="3" key="1">
    <citation type="journal article" date="2019" name="Int. J. Syst. Evol. Microbiol.">
        <title>The Global Catalogue of Microorganisms (GCM) 10K type strain sequencing project: providing services to taxonomists for standard genome sequencing and annotation.</title>
        <authorList>
            <consortium name="The Broad Institute Genomics Platform"/>
            <consortium name="The Broad Institute Genome Sequencing Center for Infectious Disease"/>
            <person name="Wu L."/>
            <person name="Ma J."/>
        </authorList>
    </citation>
    <scope>NUCLEOTIDE SEQUENCE [LARGE SCALE GENOMIC DNA]</scope>
    <source>
        <strain evidence="3">CCUG 50349</strain>
    </source>
</reference>
<comment type="caution">
    <text evidence="2">The sequence shown here is derived from an EMBL/GenBank/DDBJ whole genome shotgun (WGS) entry which is preliminary data.</text>
</comment>
<name>A0ABV9P4P4_9FLAO</name>
<dbReference type="Proteomes" id="UP001595885">
    <property type="component" value="Unassembled WGS sequence"/>
</dbReference>
<sequence length="216" mass="24156">MKKIKQISICLLLLASISSIGQTMTSGVVKYKMTSDNEQMAMMGDIIMTNYFDKDNVAVEVDMMGGMVLTKVYKKINEPNSTKMTMDAMGNKYEITEIDENASKGVDMADLDNIVSVTLDKKDTKEIAGYKCYKASVTYKEDKTGEFYVTDNIQMMNSTKENKLKGFPLEMTIVTPQATLNLIATEVSKDLPKEAFIVPEGFEKVTMEEFQEKMGG</sequence>
<evidence type="ECO:0000313" key="2">
    <source>
        <dbReference type="EMBL" id="MFC4740583.1"/>
    </source>
</evidence>
<keyword evidence="1" id="KW-0732">Signal</keyword>
<keyword evidence="3" id="KW-1185">Reference proteome</keyword>